<evidence type="ECO:0000259" key="4">
    <source>
        <dbReference type="PROSITE" id="PS50043"/>
    </source>
</evidence>
<dbReference type="PROSITE" id="PS50043">
    <property type="entry name" value="HTH_LUXR_2"/>
    <property type="match status" value="1"/>
</dbReference>
<keyword evidence="6" id="KW-1185">Reference proteome</keyword>
<dbReference type="InterPro" id="IPR000792">
    <property type="entry name" value="Tscrpt_reg_LuxR_C"/>
</dbReference>
<evidence type="ECO:0000256" key="3">
    <source>
        <dbReference type="SAM" id="MobiDB-lite"/>
    </source>
</evidence>
<dbReference type="GO" id="GO:0005524">
    <property type="term" value="F:ATP binding"/>
    <property type="evidence" value="ECO:0007669"/>
    <property type="project" value="UniProtKB-KW"/>
</dbReference>
<keyword evidence="1" id="KW-0547">Nucleotide-binding</keyword>
<proteinExistence type="predicted"/>
<sequence length="970" mass="102183">MGPAARRHSRSPRNRGHVACMDGRPPTRGATFGRQREQASIDELLTGVDGPRVMLVEGEPGIGRTRLLEEAARMAADEGFSVVVSDTAPELRRPVDLELLLSVLDEPGPPSPPAGGQDRSAERLRAALERRARSTSLLILLDDLEWADPATLLALETLPIRLASSPVCWILARRTGSGGAELDRLFLRLQAGGAVLLQLSPLSGEAVSELVTATLGACPDSDLRVLADGAGGNPLLLLELMHGLLDEGGVAISRGNAHLITSRLPERARIVVAGRLEELDPAARRLLEIAAMLGPAFHPLVAADLLGITPSELLPSLEAILATGLLAAREEALVFQHDVVRESVITDIPGPVRQALHVQIGRTLLEHGGRVKAAAAHLMAGAVSGVPEVLQSLDRASSQMLDTYPAVAAELTHRALDLTEPADPLRFARTMTAMRTLVAAGDLTGAAELAEAALDQCASGPSTAELLTALSFVLVPMGQAVRASDTAKAVLDMPDLTDEVRDRAELALMQAEAGLQEGGSVLDRARAIIKAADVPGRGLVTGALIVLALNDWDKGDLIGALDLTRTGVRQAFNDGVHECRLHPGLILASFLVDVRLMDEARRTMVLGTGGAEGIGRDGWAAGPGIVRSRIDLAEGRPEEAIRGARAALEAADAVGAHLLGACARATLAIAALRCGDLETATKHGFGGEDAGGPASPPFDLTRSELIRAQVTEACDGPRAAFPALSGLLDGLTKHSRVLICDPTAAAWLVRTAVAAGEPGSAEKVVAAADRLADMNPGLPSLAAAAEHARGLLHGDSDLLRHAAAEHADHWASASAYEDLGMLLDGGNGARGQKIQFFDEALSCYAAAGAERDAARLRGRLRGMGERRRHWNRRERPAAGWGSLTGAEERISGLVAQGLTNQRIADQLFVSVHTVAFHLRQIFRKLDVRSRVELARQVLEHSDDLPGAQSGGNHDGTEAESSPAQRHSRPE</sequence>
<dbReference type="InterPro" id="IPR036388">
    <property type="entry name" value="WH-like_DNA-bd_sf"/>
</dbReference>
<evidence type="ECO:0000313" key="5">
    <source>
        <dbReference type="EMBL" id="NYE13185.1"/>
    </source>
</evidence>
<evidence type="ECO:0000256" key="1">
    <source>
        <dbReference type="ARBA" id="ARBA00022741"/>
    </source>
</evidence>
<protein>
    <submittedName>
        <fullName evidence="5">DNA-binding CsgD family transcriptional regulator</fullName>
    </submittedName>
</protein>
<dbReference type="SMART" id="SM00421">
    <property type="entry name" value="HTH_LUXR"/>
    <property type="match status" value="1"/>
</dbReference>
<feature type="region of interest" description="Disordered" evidence="3">
    <location>
        <begin position="939"/>
        <end position="970"/>
    </location>
</feature>
<organism evidence="5 6">
    <name type="scientific">Actinomadura citrea</name>
    <dbReference type="NCBI Taxonomy" id="46158"/>
    <lineage>
        <taxon>Bacteria</taxon>
        <taxon>Bacillati</taxon>
        <taxon>Actinomycetota</taxon>
        <taxon>Actinomycetes</taxon>
        <taxon>Streptosporangiales</taxon>
        <taxon>Thermomonosporaceae</taxon>
        <taxon>Actinomadura</taxon>
    </lineage>
</organism>
<dbReference type="AlphaFoldDB" id="A0A7Y9GAX6"/>
<dbReference type="Pfam" id="PF00196">
    <property type="entry name" value="GerE"/>
    <property type="match status" value="1"/>
</dbReference>
<dbReference type="EMBL" id="JACCBT010000001">
    <property type="protein sequence ID" value="NYE13185.1"/>
    <property type="molecule type" value="Genomic_DNA"/>
</dbReference>
<dbReference type="GO" id="GO:0003677">
    <property type="term" value="F:DNA binding"/>
    <property type="evidence" value="ECO:0007669"/>
    <property type="project" value="UniProtKB-KW"/>
</dbReference>
<dbReference type="Gene3D" id="3.40.50.300">
    <property type="entry name" value="P-loop containing nucleotide triphosphate hydrolases"/>
    <property type="match status" value="1"/>
</dbReference>
<comment type="caution">
    <text evidence="5">The sequence shown here is derived from an EMBL/GenBank/DDBJ whole genome shotgun (WGS) entry which is preliminary data.</text>
</comment>
<accession>A0A7Y9GAX6</accession>
<dbReference type="GO" id="GO:0004016">
    <property type="term" value="F:adenylate cyclase activity"/>
    <property type="evidence" value="ECO:0007669"/>
    <property type="project" value="TreeGrafter"/>
</dbReference>
<keyword evidence="5" id="KW-0238">DNA-binding</keyword>
<name>A0A7Y9GAX6_9ACTN</name>
<dbReference type="PANTHER" id="PTHR16305">
    <property type="entry name" value="TESTICULAR SOLUBLE ADENYLYL CYCLASE"/>
    <property type="match status" value="1"/>
</dbReference>
<dbReference type="InterPro" id="IPR041664">
    <property type="entry name" value="AAA_16"/>
</dbReference>
<dbReference type="PANTHER" id="PTHR16305:SF35">
    <property type="entry name" value="TRANSCRIPTIONAL ACTIVATOR DOMAIN"/>
    <property type="match status" value="1"/>
</dbReference>
<dbReference type="CDD" id="cd06170">
    <property type="entry name" value="LuxR_C_like"/>
    <property type="match status" value="1"/>
</dbReference>
<dbReference type="Gene3D" id="1.10.10.10">
    <property type="entry name" value="Winged helix-like DNA-binding domain superfamily/Winged helix DNA-binding domain"/>
    <property type="match status" value="1"/>
</dbReference>
<feature type="region of interest" description="Disordered" evidence="3">
    <location>
        <begin position="1"/>
        <end position="35"/>
    </location>
</feature>
<dbReference type="Pfam" id="PF13191">
    <property type="entry name" value="AAA_16"/>
    <property type="match status" value="1"/>
</dbReference>
<keyword evidence="2" id="KW-0067">ATP-binding</keyword>
<dbReference type="RefSeq" id="WP_179834269.1">
    <property type="nucleotide sequence ID" value="NZ_BMRD01000025.1"/>
</dbReference>
<dbReference type="GO" id="GO:0006355">
    <property type="term" value="P:regulation of DNA-templated transcription"/>
    <property type="evidence" value="ECO:0007669"/>
    <property type="project" value="InterPro"/>
</dbReference>
<dbReference type="InterPro" id="IPR027417">
    <property type="entry name" value="P-loop_NTPase"/>
</dbReference>
<dbReference type="InterPro" id="IPR016032">
    <property type="entry name" value="Sig_transdc_resp-reg_C-effctor"/>
</dbReference>
<dbReference type="GO" id="GO:0005737">
    <property type="term" value="C:cytoplasm"/>
    <property type="evidence" value="ECO:0007669"/>
    <property type="project" value="TreeGrafter"/>
</dbReference>
<feature type="compositionally biased region" description="Basic residues" evidence="3">
    <location>
        <begin position="1"/>
        <end position="16"/>
    </location>
</feature>
<dbReference type="SUPFAM" id="SSF52540">
    <property type="entry name" value="P-loop containing nucleoside triphosphate hydrolases"/>
    <property type="match status" value="1"/>
</dbReference>
<evidence type="ECO:0000256" key="2">
    <source>
        <dbReference type="ARBA" id="ARBA00022840"/>
    </source>
</evidence>
<reference evidence="5 6" key="1">
    <citation type="submission" date="2020-07" db="EMBL/GenBank/DDBJ databases">
        <title>Sequencing the genomes of 1000 actinobacteria strains.</title>
        <authorList>
            <person name="Klenk H.-P."/>
        </authorList>
    </citation>
    <scope>NUCLEOTIDE SEQUENCE [LARGE SCALE GENOMIC DNA]</scope>
    <source>
        <strain evidence="5 6">DSM 43461</strain>
    </source>
</reference>
<evidence type="ECO:0000313" key="6">
    <source>
        <dbReference type="Proteomes" id="UP000591272"/>
    </source>
</evidence>
<gene>
    <name evidence="5" type="ORF">BJ999_003481</name>
</gene>
<feature type="domain" description="HTH luxR-type" evidence="4">
    <location>
        <begin position="876"/>
        <end position="941"/>
    </location>
</feature>
<dbReference type="PRINTS" id="PR00038">
    <property type="entry name" value="HTHLUXR"/>
</dbReference>
<dbReference type="SUPFAM" id="SSF46894">
    <property type="entry name" value="C-terminal effector domain of the bipartite response regulators"/>
    <property type="match status" value="1"/>
</dbReference>
<dbReference type="Proteomes" id="UP000591272">
    <property type="component" value="Unassembled WGS sequence"/>
</dbReference>